<dbReference type="Gene3D" id="1.10.10.10">
    <property type="entry name" value="Winged helix-like DNA-binding domain superfamily/Winged helix DNA-binding domain"/>
    <property type="match status" value="1"/>
</dbReference>
<name>A0ABV8EZC8_9ACTN</name>
<evidence type="ECO:0000256" key="1">
    <source>
        <dbReference type="ARBA" id="ARBA00010641"/>
    </source>
</evidence>
<keyword evidence="8" id="KW-1185">Reference proteome</keyword>
<dbReference type="InterPro" id="IPR013324">
    <property type="entry name" value="RNA_pol_sigma_r3/r4-like"/>
</dbReference>
<reference evidence="8" key="1">
    <citation type="journal article" date="2019" name="Int. J. Syst. Evol. Microbiol.">
        <title>The Global Catalogue of Microorganisms (GCM) 10K type strain sequencing project: providing services to taxonomists for standard genome sequencing and annotation.</title>
        <authorList>
            <consortium name="The Broad Institute Genomics Platform"/>
            <consortium name="The Broad Institute Genome Sequencing Center for Infectious Disease"/>
            <person name="Wu L."/>
            <person name="Ma J."/>
        </authorList>
    </citation>
    <scope>NUCLEOTIDE SEQUENCE [LARGE SCALE GENOMIC DNA]</scope>
    <source>
        <strain evidence="8">TBRC 7912</strain>
    </source>
</reference>
<comment type="similarity">
    <text evidence="1">Belongs to the sigma-70 factor family. ECF subfamily.</text>
</comment>
<feature type="domain" description="RNA polymerase sigma factor 70 region 4 type 2" evidence="6">
    <location>
        <begin position="102"/>
        <end position="154"/>
    </location>
</feature>
<evidence type="ECO:0000256" key="2">
    <source>
        <dbReference type="ARBA" id="ARBA00023015"/>
    </source>
</evidence>
<organism evidence="7 8">
    <name type="scientific">Streptosporangium jomthongense</name>
    <dbReference type="NCBI Taxonomy" id="1193683"/>
    <lineage>
        <taxon>Bacteria</taxon>
        <taxon>Bacillati</taxon>
        <taxon>Actinomycetota</taxon>
        <taxon>Actinomycetes</taxon>
        <taxon>Streptosporangiales</taxon>
        <taxon>Streptosporangiaceae</taxon>
        <taxon>Streptosporangium</taxon>
    </lineage>
</organism>
<gene>
    <name evidence="7" type="ORF">ACFOYY_12480</name>
</gene>
<dbReference type="NCBIfam" id="TIGR02937">
    <property type="entry name" value="sigma70-ECF"/>
    <property type="match status" value="1"/>
</dbReference>
<protein>
    <submittedName>
        <fullName evidence="7">RNA polymerase sigma factor</fullName>
    </submittedName>
</protein>
<accession>A0ABV8EZC8</accession>
<dbReference type="Pfam" id="PF04542">
    <property type="entry name" value="Sigma70_r2"/>
    <property type="match status" value="1"/>
</dbReference>
<keyword evidence="2" id="KW-0805">Transcription regulation</keyword>
<dbReference type="InterPro" id="IPR007627">
    <property type="entry name" value="RNA_pol_sigma70_r2"/>
</dbReference>
<feature type="domain" description="RNA polymerase sigma-70 region 2" evidence="5">
    <location>
        <begin position="11"/>
        <end position="67"/>
    </location>
</feature>
<dbReference type="PANTHER" id="PTHR43133">
    <property type="entry name" value="RNA POLYMERASE ECF-TYPE SIGMA FACTO"/>
    <property type="match status" value="1"/>
</dbReference>
<dbReference type="InterPro" id="IPR013249">
    <property type="entry name" value="RNA_pol_sigma70_r4_t2"/>
</dbReference>
<evidence type="ECO:0000259" key="6">
    <source>
        <dbReference type="Pfam" id="PF08281"/>
    </source>
</evidence>
<evidence type="ECO:0000313" key="7">
    <source>
        <dbReference type="EMBL" id="MFC3980944.1"/>
    </source>
</evidence>
<evidence type="ECO:0000313" key="8">
    <source>
        <dbReference type="Proteomes" id="UP001595698"/>
    </source>
</evidence>
<dbReference type="SUPFAM" id="SSF88946">
    <property type="entry name" value="Sigma2 domain of RNA polymerase sigma factors"/>
    <property type="match status" value="1"/>
</dbReference>
<dbReference type="InterPro" id="IPR036388">
    <property type="entry name" value="WH-like_DNA-bd_sf"/>
</dbReference>
<dbReference type="SUPFAM" id="SSF88659">
    <property type="entry name" value="Sigma3 and sigma4 domains of RNA polymerase sigma factors"/>
    <property type="match status" value="1"/>
</dbReference>
<dbReference type="InterPro" id="IPR039425">
    <property type="entry name" value="RNA_pol_sigma-70-like"/>
</dbReference>
<dbReference type="InterPro" id="IPR013325">
    <property type="entry name" value="RNA_pol_sigma_r2"/>
</dbReference>
<keyword evidence="4" id="KW-0804">Transcription</keyword>
<dbReference type="Proteomes" id="UP001595698">
    <property type="component" value="Unassembled WGS sequence"/>
</dbReference>
<dbReference type="RefSeq" id="WP_352009234.1">
    <property type="nucleotide sequence ID" value="NZ_JBHSBC010000012.1"/>
</dbReference>
<dbReference type="PANTHER" id="PTHR43133:SF25">
    <property type="entry name" value="RNA POLYMERASE SIGMA FACTOR RFAY-RELATED"/>
    <property type="match status" value="1"/>
</dbReference>
<dbReference type="InterPro" id="IPR014284">
    <property type="entry name" value="RNA_pol_sigma-70_dom"/>
</dbReference>
<evidence type="ECO:0000256" key="4">
    <source>
        <dbReference type="ARBA" id="ARBA00023163"/>
    </source>
</evidence>
<sequence length="169" mass="19099">MDHPQQRFTELYDRHYRNVLGYALLRADRQAAEDVVSETFLITWRRLREVPDPALPWLLGVARNLLRKQQDSGLRGRALAARLADLAPAPEDDVAERVARREAALAALAELGENDVEALVLASWYGLTPAEAARVAGCTARTFNVRLHRARRRLAEALDHDALTLEERR</sequence>
<keyword evidence="3" id="KW-0731">Sigma factor</keyword>
<evidence type="ECO:0000256" key="3">
    <source>
        <dbReference type="ARBA" id="ARBA00023082"/>
    </source>
</evidence>
<comment type="caution">
    <text evidence="7">The sequence shown here is derived from an EMBL/GenBank/DDBJ whole genome shotgun (WGS) entry which is preliminary data.</text>
</comment>
<dbReference type="Pfam" id="PF08281">
    <property type="entry name" value="Sigma70_r4_2"/>
    <property type="match status" value="1"/>
</dbReference>
<evidence type="ECO:0000259" key="5">
    <source>
        <dbReference type="Pfam" id="PF04542"/>
    </source>
</evidence>
<dbReference type="Gene3D" id="1.10.1740.10">
    <property type="match status" value="1"/>
</dbReference>
<proteinExistence type="inferred from homology"/>
<dbReference type="EMBL" id="JBHSBC010000012">
    <property type="protein sequence ID" value="MFC3980944.1"/>
    <property type="molecule type" value="Genomic_DNA"/>
</dbReference>